<dbReference type="SUPFAM" id="SSF52833">
    <property type="entry name" value="Thioredoxin-like"/>
    <property type="match status" value="1"/>
</dbReference>
<dbReference type="EMBL" id="GL877408">
    <property type="protein sequence ID" value="ELA48076.1"/>
    <property type="molecule type" value="Genomic_DNA"/>
</dbReference>
<evidence type="ECO:0000259" key="1">
    <source>
        <dbReference type="Pfam" id="PF00462"/>
    </source>
</evidence>
<dbReference type="RefSeq" id="XP_008073519.1">
    <property type="nucleotide sequence ID" value="XM_008075328.1"/>
</dbReference>
<dbReference type="GO" id="GO:0016491">
    <property type="term" value="F:oxidoreductase activity"/>
    <property type="evidence" value="ECO:0007669"/>
    <property type="project" value="UniProtKB-ARBA"/>
</dbReference>
<keyword evidence="3" id="KW-1185">Reference proteome</keyword>
<dbReference type="InterPro" id="IPR002109">
    <property type="entry name" value="Glutaredoxin"/>
</dbReference>
<organism evidence="2 3">
    <name type="scientific">Vavraia culicis (isolate floridensis)</name>
    <name type="common">Microsporidian parasite</name>
    <dbReference type="NCBI Taxonomy" id="948595"/>
    <lineage>
        <taxon>Eukaryota</taxon>
        <taxon>Fungi</taxon>
        <taxon>Fungi incertae sedis</taxon>
        <taxon>Microsporidia</taxon>
        <taxon>Pleistophoridae</taxon>
        <taxon>Vavraia</taxon>
    </lineage>
</organism>
<dbReference type="InParanoid" id="L2GWM5"/>
<dbReference type="AlphaFoldDB" id="L2GWM5"/>
<evidence type="ECO:0000313" key="2">
    <source>
        <dbReference type="EMBL" id="ELA48076.1"/>
    </source>
</evidence>
<gene>
    <name evidence="2" type="ORF">VCUG_00499</name>
</gene>
<name>L2GWM5_VAVCU</name>
<dbReference type="InterPro" id="IPR036249">
    <property type="entry name" value="Thioredoxin-like_sf"/>
</dbReference>
<dbReference type="Pfam" id="PF00462">
    <property type="entry name" value="Glutaredoxin"/>
    <property type="match status" value="1"/>
</dbReference>
<dbReference type="OrthoDB" id="418495at2759"/>
<protein>
    <recommendedName>
        <fullName evidence="1">Glutaredoxin domain-containing protein</fullName>
    </recommendedName>
</protein>
<dbReference type="GeneID" id="19878386"/>
<dbReference type="Proteomes" id="UP000011081">
    <property type="component" value="Unassembled WGS sequence"/>
</dbReference>
<evidence type="ECO:0000313" key="3">
    <source>
        <dbReference type="Proteomes" id="UP000011081"/>
    </source>
</evidence>
<dbReference type="HOGENOM" id="CLU_026126_10_2_1"/>
<reference evidence="3" key="1">
    <citation type="submission" date="2011-03" db="EMBL/GenBank/DDBJ databases">
        <title>The genome sequence of Vavraia culicis strain floridensis.</title>
        <authorList>
            <consortium name="The Broad Institute Genome Sequencing Platform"/>
            <person name="Cuomo C."/>
            <person name="Becnel J."/>
            <person name="Sanscrainte N."/>
            <person name="Young S.K."/>
            <person name="Zeng Q."/>
            <person name="Gargeya S."/>
            <person name="Fitzgerald M."/>
            <person name="Haas B."/>
            <person name="Abouelleil A."/>
            <person name="Alvarado L."/>
            <person name="Arachchi H.M."/>
            <person name="Berlin A."/>
            <person name="Chapman S.B."/>
            <person name="Gearin G."/>
            <person name="Goldberg J."/>
            <person name="Griggs A."/>
            <person name="Gujja S."/>
            <person name="Hansen M."/>
            <person name="Heiman D."/>
            <person name="Howarth C."/>
            <person name="Larimer J."/>
            <person name="Lui A."/>
            <person name="MacDonald P.J.P."/>
            <person name="McCowen C."/>
            <person name="Montmayeur A."/>
            <person name="Murphy C."/>
            <person name="Neiman D."/>
            <person name="Pearson M."/>
            <person name="Priest M."/>
            <person name="Roberts A."/>
            <person name="Saif S."/>
            <person name="Shea T."/>
            <person name="Sisk P."/>
            <person name="Stolte C."/>
            <person name="Sykes S."/>
            <person name="Wortman J."/>
            <person name="Nusbaum C."/>
            <person name="Birren B."/>
        </authorList>
    </citation>
    <scope>NUCLEOTIDE SEQUENCE [LARGE SCALE GENOMIC DNA]</scope>
    <source>
        <strain evidence="3">floridensis</strain>
    </source>
</reference>
<dbReference type="VEuPathDB" id="MicrosporidiaDB:VCUG_00499"/>
<sequence>MMDEPHCVYVNLNKNYVKEHKLSVICGMKDCEDCIEAHKLLKEKSIDVKCACMQMNPVLVDETEKEYGHRTFPIIFVNGEFVGGYADLRKKFGCK</sequence>
<feature type="domain" description="Glutaredoxin" evidence="1">
    <location>
        <begin position="27"/>
        <end position="82"/>
    </location>
</feature>
<dbReference type="PROSITE" id="PS51354">
    <property type="entry name" value="GLUTAREDOXIN_2"/>
    <property type="match status" value="1"/>
</dbReference>
<dbReference type="Gene3D" id="3.40.30.10">
    <property type="entry name" value="Glutaredoxin"/>
    <property type="match status" value="1"/>
</dbReference>
<accession>L2GWM5</accession>
<dbReference type="OMA" id="IDVKCAC"/>
<dbReference type="CDD" id="cd02066">
    <property type="entry name" value="GRX_family"/>
    <property type="match status" value="1"/>
</dbReference>
<proteinExistence type="predicted"/>